<gene>
    <name evidence="1" type="ORF">MRB53_008620</name>
</gene>
<proteinExistence type="predicted"/>
<dbReference type="Proteomes" id="UP001234297">
    <property type="component" value="Chromosome 2"/>
</dbReference>
<name>A0ACC2MM89_PERAE</name>
<reference evidence="1 2" key="1">
    <citation type="journal article" date="2022" name="Hortic Res">
        <title>A haplotype resolved chromosomal level avocado genome allows analysis of novel avocado genes.</title>
        <authorList>
            <person name="Nath O."/>
            <person name="Fletcher S.J."/>
            <person name="Hayward A."/>
            <person name="Shaw L.M."/>
            <person name="Masouleh A.K."/>
            <person name="Furtado A."/>
            <person name="Henry R.J."/>
            <person name="Mitter N."/>
        </authorList>
    </citation>
    <scope>NUCLEOTIDE SEQUENCE [LARGE SCALE GENOMIC DNA]</scope>
    <source>
        <strain evidence="2">cv. Hass</strain>
    </source>
</reference>
<comment type="caution">
    <text evidence="1">The sequence shown here is derived from an EMBL/GenBank/DDBJ whole genome shotgun (WGS) entry which is preliminary data.</text>
</comment>
<evidence type="ECO:0000313" key="1">
    <source>
        <dbReference type="EMBL" id="KAJ8646872.1"/>
    </source>
</evidence>
<organism evidence="1 2">
    <name type="scientific">Persea americana</name>
    <name type="common">Avocado</name>
    <dbReference type="NCBI Taxonomy" id="3435"/>
    <lineage>
        <taxon>Eukaryota</taxon>
        <taxon>Viridiplantae</taxon>
        <taxon>Streptophyta</taxon>
        <taxon>Embryophyta</taxon>
        <taxon>Tracheophyta</taxon>
        <taxon>Spermatophyta</taxon>
        <taxon>Magnoliopsida</taxon>
        <taxon>Magnoliidae</taxon>
        <taxon>Laurales</taxon>
        <taxon>Lauraceae</taxon>
        <taxon>Persea</taxon>
    </lineage>
</organism>
<protein>
    <submittedName>
        <fullName evidence="1">Uncharacterized protein</fullName>
    </submittedName>
</protein>
<dbReference type="EMBL" id="CM056810">
    <property type="protein sequence ID" value="KAJ8646872.1"/>
    <property type="molecule type" value="Genomic_DNA"/>
</dbReference>
<evidence type="ECO:0000313" key="2">
    <source>
        <dbReference type="Proteomes" id="UP001234297"/>
    </source>
</evidence>
<keyword evidence="2" id="KW-1185">Reference proteome</keyword>
<accession>A0ACC2MM89</accession>
<sequence>MDFKAVWDAMEECQRLGLVKSIGVSNFSCKKLSQIMANPKIPPAVNQVELNPAWQQRKLRDFCKANGIHVSAWSPLAAFGAPWGSPVVMENPILKESAAAKGKSSAQQGVSVTVKSFNMERMKENLEIFDWELSEEELQQISQIPQHTGFSGEILISSTGPYKTHQEFWDEDP</sequence>